<dbReference type="EMBL" id="ML993590">
    <property type="protein sequence ID" value="KAF2168416.1"/>
    <property type="molecule type" value="Genomic_DNA"/>
</dbReference>
<keyword evidence="1" id="KW-0812">Transmembrane</keyword>
<reference evidence="2" key="1">
    <citation type="journal article" date="2020" name="Stud. Mycol.">
        <title>101 Dothideomycetes genomes: a test case for predicting lifestyles and emergence of pathogens.</title>
        <authorList>
            <person name="Haridas S."/>
            <person name="Albert R."/>
            <person name="Binder M."/>
            <person name="Bloem J."/>
            <person name="Labutti K."/>
            <person name="Salamov A."/>
            <person name="Andreopoulos B."/>
            <person name="Baker S."/>
            <person name="Barry K."/>
            <person name="Bills G."/>
            <person name="Bluhm B."/>
            <person name="Cannon C."/>
            <person name="Castanera R."/>
            <person name="Culley D."/>
            <person name="Daum C."/>
            <person name="Ezra D."/>
            <person name="Gonzalez J."/>
            <person name="Henrissat B."/>
            <person name="Kuo A."/>
            <person name="Liang C."/>
            <person name="Lipzen A."/>
            <person name="Lutzoni F."/>
            <person name="Magnuson J."/>
            <person name="Mondo S."/>
            <person name="Nolan M."/>
            <person name="Ohm R."/>
            <person name="Pangilinan J."/>
            <person name="Park H.-J."/>
            <person name="Ramirez L."/>
            <person name="Alfaro M."/>
            <person name="Sun H."/>
            <person name="Tritt A."/>
            <person name="Yoshinaga Y."/>
            <person name="Zwiers L.-H."/>
            <person name="Turgeon B."/>
            <person name="Goodwin S."/>
            <person name="Spatafora J."/>
            <person name="Crous P."/>
            <person name="Grigoriev I."/>
        </authorList>
    </citation>
    <scope>NUCLEOTIDE SEQUENCE</scope>
    <source>
        <strain evidence="2">ATCC 36951</strain>
    </source>
</reference>
<keyword evidence="3" id="KW-1185">Reference proteome</keyword>
<accession>A0A6A6CSG6</accession>
<dbReference type="RefSeq" id="XP_033669305.1">
    <property type="nucleotide sequence ID" value="XM_033812267.1"/>
</dbReference>
<keyword evidence="1" id="KW-0472">Membrane</keyword>
<sequence length="146" mass="16076">MPNSTGATLVAAPPLRSHLAQRHRSFFFLYASSLKSFCPTVSLLVLMPMALLLFGASLSNAPMLLRLPLRVFDAALPNAANAASFNDLLRYSSRSEGPFAVRCRRLILDCVSKRSLSTSSTEGMDLDHRFGINDVSVREQLQISQF</sequence>
<dbReference type="AlphaFoldDB" id="A0A6A6CSG6"/>
<dbReference type="GeneID" id="54565539"/>
<keyword evidence="1" id="KW-1133">Transmembrane helix</keyword>
<gene>
    <name evidence="2" type="ORF">M409DRAFT_53102</name>
</gene>
<protein>
    <submittedName>
        <fullName evidence="2">Uncharacterized protein</fullName>
    </submittedName>
</protein>
<dbReference type="Proteomes" id="UP000799537">
    <property type="component" value="Unassembled WGS sequence"/>
</dbReference>
<proteinExistence type="predicted"/>
<evidence type="ECO:0000313" key="3">
    <source>
        <dbReference type="Proteomes" id="UP000799537"/>
    </source>
</evidence>
<organism evidence="2 3">
    <name type="scientific">Zasmidium cellare ATCC 36951</name>
    <dbReference type="NCBI Taxonomy" id="1080233"/>
    <lineage>
        <taxon>Eukaryota</taxon>
        <taxon>Fungi</taxon>
        <taxon>Dikarya</taxon>
        <taxon>Ascomycota</taxon>
        <taxon>Pezizomycotina</taxon>
        <taxon>Dothideomycetes</taxon>
        <taxon>Dothideomycetidae</taxon>
        <taxon>Mycosphaerellales</taxon>
        <taxon>Mycosphaerellaceae</taxon>
        <taxon>Zasmidium</taxon>
    </lineage>
</organism>
<feature type="transmembrane region" description="Helical" evidence="1">
    <location>
        <begin position="41"/>
        <end position="61"/>
    </location>
</feature>
<evidence type="ECO:0000313" key="2">
    <source>
        <dbReference type="EMBL" id="KAF2168416.1"/>
    </source>
</evidence>
<name>A0A6A6CSG6_ZASCE</name>
<evidence type="ECO:0000256" key="1">
    <source>
        <dbReference type="SAM" id="Phobius"/>
    </source>
</evidence>